<keyword evidence="3" id="KW-0804">Transcription</keyword>
<evidence type="ECO:0000256" key="1">
    <source>
        <dbReference type="ARBA" id="ARBA00023015"/>
    </source>
</evidence>
<dbReference type="Proteomes" id="UP000480266">
    <property type="component" value="Unassembled WGS sequence"/>
</dbReference>
<accession>A0A7C9RIK2</accession>
<keyword evidence="1" id="KW-0805">Transcription regulation</keyword>
<keyword evidence="2" id="KW-0238">DNA-binding</keyword>
<dbReference type="InterPro" id="IPR039422">
    <property type="entry name" value="MarR/SlyA-like"/>
</dbReference>
<gene>
    <name evidence="5" type="ORF">G4V63_10625</name>
</gene>
<dbReference type="PANTHER" id="PTHR33164">
    <property type="entry name" value="TRANSCRIPTIONAL REGULATOR, MARR FAMILY"/>
    <property type="match status" value="1"/>
</dbReference>
<proteinExistence type="predicted"/>
<dbReference type="SUPFAM" id="SSF46785">
    <property type="entry name" value="Winged helix' DNA-binding domain"/>
    <property type="match status" value="1"/>
</dbReference>
<evidence type="ECO:0000256" key="3">
    <source>
        <dbReference type="ARBA" id="ARBA00023163"/>
    </source>
</evidence>
<dbReference type="InterPro" id="IPR000835">
    <property type="entry name" value="HTH_MarR-typ"/>
</dbReference>
<dbReference type="PROSITE" id="PS01117">
    <property type="entry name" value="HTH_MARR_1"/>
    <property type="match status" value="1"/>
</dbReference>
<evidence type="ECO:0000259" key="4">
    <source>
        <dbReference type="PROSITE" id="PS50995"/>
    </source>
</evidence>
<comment type="caution">
    <text evidence="5">The sequence shown here is derived from an EMBL/GenBank/DDBJ whole genome shotgun (WGS) entry which is preliminary data.</text>
</comment>
<evidence type="ECO:0000256" key="2">
    <source>
        <dbReference type="ARBA" id="ARBA00023125"/>
    </source>
</evidence>
<protein>
    <submittedName>
        <fullName evidence="5">MarR family transcriptional regulator</fullName>
    </submittedName>
</protein>
<dbReference type="AlphaFoldDB" id="A0A7C9RIK2"/>
<sequence length="139" mass="15681">MAQPGLDTCNCFAVRKAARRMTQIYDAALAPSGVRVTQFMLLMALNKEGGLSVNRLAELMVMNRTTMGKNLRPLERDGLVDVRVSKEDRRSRDILLTRKGRSLLDKAYPLWRNAHDSFEQKHGARFAEQFRSVLSAVTG</sequence>
<dbReference type="InterPro" id="IPR036388">
    <property type="entry name" value="WH-like_DNA-bd_sf"/>
</dbReference>
<dbReference type="SMART" id="SM00347">
    <property type="entry name" value="HTH_MARR"/>
    <property type="match status" value="1"/>
</dbReference>
<dbReference type="Pfam" id="PF12802">
    <property type="entry name" value="MarR_2"/>
    <property type="match status" value="1"/>
</dbReference>
<dbReference type="EMBL" id="JAAMRR010000555">
    <property type="protein sequence ID" value="NGX95656.1"/>
    <property type="molecule type" value="Genomic_DNA"/>
</dbReference>
<keyword evidence="6" id="KW-1185">Reference proteome</keyword>
<dbReference type="Gene3D" id="1.10.10.10">
    <property type="entry name" value="Winged helix-like DNA-binding domain superfamily/Winged helix DNA-binding domain"/>
    <property type="match status" value="1"/>
</dbReference>
<dbReference type="GO" id="GO:0003700">
    <property type="term" value="F:DNA-binding transcription factor activity"/>
    <property type="evidence" value="ECO:0007669"/>
    <property type="project" value="InterPro"/>
</dbReference>
<organism evidence="5 6">
    <name type="scientific">Candidatus Afipia apatlaquensis</name>
    <dbReference type="NCBI Taxonomy" id="2712852"/>
    <lineage>
        <taxon>Bacteria</taxon>
        <taxon>Pseudomonadati</taxon>
        <taxon>Pseudomonadota</taxon>
        <taxon>Alphaproteobacteria</taxon>
        <taxon>Hyphomicrobiales</taxon>
        <taxon>Nitrobacteraceae</taxon>
        <taxon>Afipia</taxon>
    </lineage>
</organism>
<dbReference type="InterPro" id="IPR023187">
    <property type="entry name" value="Tscrpt_reg_MarR-type_CS"/>
</dbReference>
<name>A0A7C9RIK2_9BRAD</name>
<reference evidence="5" key="1">
    <citation type="submission" date="2020-02" db="EMBL/GenBank/DDBJ databases">
        <title>Draft genome sequence of Candidatus Afipia apatlaquensis IBT-C3, a potential strain for decolorization of textile dyes.</title>
        <authorList>
            <person name="Sanchez-Reyes A."/>
            <person name="Breton-Deval L."/>
            <person name="Mangelson H."/>
            <person name="Sanchez-Flores A."/>
        </authorList>
    </citation>
    <scope>NUCLEOTIDE SEQUENCE [LARGE SCALE GENOMIC DNA]</scope>
    <source>
        <strain evidence="5">IBT-C3</strain>
    </source>
</reference>
<dbReference type="GO" id="GO:0003677">
    <property type="term" value="F:DNA binding"/>
    <property type="evidence" value="ECO:0007669"/>
    <property type="project" value="UniProtKB-KW"/>
</dbReference>
<dbReference type="GO" id="GO:0006950">
    <property type="term" value="P:response to stress"/>
    <property type="evidence" value="ECO:0007669"/>
    <property type="project" value="TreeGrafter"/>
</dbReference>
<feature type="domain" description="HTH marR-type" evidence="4">
    <location>
        <begin position="7"/>
        <end position="139"/>
    </location>
</feature>
<evidence type="ECO:0000313" key="5">
    <source>
        <dbReference type="EMBL" id="NGX95656.1"/>
    </source>
</evidence>
<evidence type="ECO:0000313" key="6">
    <source>
        <dbReference type="Proteomes" id="UP000480266"/>
    </source>
</evidence>
<dbReference type="PANTHER" id="PTHR33164:SF105">
    <property type="entry name" value="TRANSCRIPTIONAL REPRESSOR PROTEIN-RELATED"/>
    <property type="match status" value="1"/>
</dbReference>
<dbReference type="InterPro" id="IPR036390">
    <property type="entry name" value="WH_DNA-bd_sf"/>
</dbReference>
<dbReference type="PROSITE" id="PS50995">
    <property type="entry name" value="HTH_MARR_2"/>
    <property type="match status" value="1"/>
</dbReference>